<evidence type="ECO:0008006" key="3">
    <source>
        <dbReference type="Google" id="ProtNLM"/>
    </source>
</evidence>
<dbReference type="Proteomes" id="UP001583177">
    <property type="component" value="Unassembled WGS sequence"/>
</dbReference>
<protein>
    <recommendedName>
        <fullName evidence="3">DUF3445 domain-containing protein</fullName>
    </recommendedName>
</protein>
<name>A0ABR3VXV3_9PEZI</name>
<evidence type="ECO:0000313" key="2">
    <source>
        <dbReference type="Proteomes" id="UP001583177"/>
    </source>
</evidence>
<dbReference type="EMBL" id="JAWRVE010000228">
    <property type="protein sequence ID" value="KAL1847986.1"/>
    <property type="molecule type" value="Genomic_DNA"/>
</dbReference>
<accession>A0ABR3VXV3</accession>
<dbReference type="InterPro" id="IPR021848">
    <property type="entry name" value="HODM_asu-like"/>
</dbReference>
<dbReference type="Pfam" id="PF11927">
    <property type="entry name" value="HODM_asu-like"/>
    <property type="match status" value="2"/>
</dbReference>
<gene>
    <name evidence="1" type="ORF">Daus18300_013746</name>
</gene>
<organism evidence="1 2">
    <name type="scientific">Diaporthe australafricana</name>
    <dbReference type="NCBI Taxonomy" id="127596"/>
    <lineage>
        <taxon>Eukaryota</taxon>
        <taxon>Fungi</taxon>
        <taxon>Dikarya</taxon>
        <taxon>Ascomycota</taxon>
        <taxon>Pezizomycotina</taxon>
        <taxon>Sordariomycetes</taxon>
        <taxon>Sordariomycetidae</taxon>
        <taxon>Diaporthales</taxon>
        <taxon>Diaporthaceae</taxon>
        <taxon>Diaporthe</taxon>
    </lineage>
</organism>
<reference evidence="1 2" key="1">
    <citation type="journal article" date="2024" name="IMA Fungus">
        <title>IMA Genome - F19 : A genome assembly and annotation guide to empower mycologists, including annotated draft genome sequences of Ceratocystis pirilliformis, Diaporthe australafricana, Fusarium ophioides, Paecilomyces lecythidis, and Sporothrix stenoceras.</title>
        <authorList>
            <person name="Aylward J."/>
            <person name="Wilson A.M."/>
            <person name="Visagie C.M."/>
            <person name="Spraker J."/>
            <person name="Barnes I."/>
            <person name="Buitendag C."/>
            <person name="Ceriani C."/>
            <person name="Del Mar Angel L."/>
            <person name="du Plessis D."/>
            <person name="Fuchs T."/>
            <person name="Gasser K."/>
            <person name="Kramer D."/>
            <person name="Li W."/>
            <person name="Munsamy K."/>
            <person name="Piso A."/>
            <person name="Price J.L."/>
            <person name="Sonnekus B."/>
            <person name="Thomas C."/>
            <person name="van der Nest A."/>
            <person name="van Dijk A."/>
            <person name="van Heerden A."/>
            <person name="van Vuuren N."/>
            <person name="Yilmaz N."/>
            <person name="Duong T.A."/>
            <person name="van der Merwe N.A."/>
            <person name="Wingfield M.J."/>
            <person name="Wingfield B.D."/>
        </authorList>
    </citation>
    <scope>NUCLEOTIDE SEQUENCE [LARGE SCALE GENOMIC DNA]</scope>
    <source>
        <strain evidence="1 2">CMW 18300</strain>
    </source>
</reference>
<proteinExistence type="predicted"/>
<sequence>MVLVKHCRNTSPDFWIELENNYFDRLKQRKQLLEQHGTDILNHASGSELACRELMEMVLQNVCIQYPHYFSLEESNTVFVNRLLDTRTFINLRHPLQVLFDNIPEDFAIMERDQSDEVNDYAEKMSKSMDRYFSKMPTDQPIQRCAWFVEDWQPLFVTPDEYKRNAGTKYQNEIVGIDQCYLRCDWQTLRRLPLSGAVVFNFKAVFTPMTELRDEPYVPSLALKQISEGKPLITSGKVHEHIRPTVLKALEDWKNEQIETGLIPKDWEEGTLKESPFYPGWEERWKAKLGFEI</sequence>
<comment type="caution">
    <text evidence="1">The sequence shown here is derived from an EMBL/GenBank/DDBJ whole genome shotgun (WGS) entry which is preliminary data.</text>
</comment>
<evidence type="ECO:0000313" key="1">
    <source>
        <dbReference type="EMBL" id="KAL1847986.1"/>
    </source>
</evidence>
<keyword evidence="2" id="KW-1185">Reference proteome</keyword>